<dbReference type="InterPro" id="IPR003615">
    <property type="entry name" value="HNH_nuc"/>
</dbReference>
<organism evidence="2 3">
    <name type="scientific">Gordonia mangrovi</name>
    <dbReference type="NCBI Taxonomy" id="2665643"/>
    <lineage>
        <taxon>Bacteria</taxon>
        <taxon>Bacillati</taxon>
        <taxon>Actinomycetota</taxon>
        <taxon>Actinomycetes</taxon>
        <taxon>Mycobacteriales</taxon>
        <taxon>Gordoniaceae</taxon>
        <taxon>Gordonia</taxon>
    </lineage>
</organism>
<keyword evidence="3" id="KW-1185">Reference proteome</keyword>
<dbReference type="Proteomes" id="UP000475545">
    <property type="component" value="Unassembled WGS sequence"/>
</dbReference>
<dbReference type="EMBL" id="WMBR01000001">
    <property type="protein sequence ID" value="MXP20953.1"/>
    <property type="molecule type" value="Genomic_DNA"/>
</dbReference>
<proteinExistence type="predicted"/>
<evidence type="ECO:0000256" key="1">
    <source>
        <dbReference type="SAM" id="MobiDB-lite"/>
    </source>
</evidence>
<reference evidence="2 3" key="1">
    <citation type="submission" date="2019-11" db="EMBL/GenBank/DDBJ databases">
        <title>Gordonia sp. nov., a novel actinobacterium isolated from mangrove soil in Hainan.</title>
        <authorList>
            <person name="Huang X."/>
            <person name="Xie Y."/>
            <person name="Chu X."/>
            <person name="Xiao K."/>
        </authorList>
    </citation>
    <scope>NUCLEOTIDE SEQUENCE [LARGE SCALE GENOMIC DNA]</scope>
    <source>
        <strain evidence="2 3">HNM0687</strain>
    </source>
</reference>
<evidence type="ECO:0000313" key="2">
    <source>
        <dbReference type="EMBL" id="MXP20953.1"/>
    </source>
</evidence>
<name>A0A6L7GN29_9ACTN</name>
<feature type="region of interest" description="Disordered" evidence="1">
    <location>
        <begin position="1"/>
        <end position="20"/>
    </location>
</feature>
<comment type="caution">
    <text evidence="2">The sequence shown here is derived from an EMBL/GenBank/DDBJ whole genome shotgun (WGS) entry which is preliminary data.</text>
</comment>
<protein>
    <submittedName>
        <fullName evidence="2">DUF222 domain-containing protein</fullName>
    </submittedName>
</protein>
<evidence type="ECO:0000313" key="3">
    <source>
        <dbReference type="Proteomes" id="UP000475545"/>
    </source>
</evidence>
<sequence>MSVDVSVVTPGNAEPAAETPAAPDFLRSTLDSVASLAVADTEADATRRLTLLEEIKSACAAAQVRETARLEELRDADEQMRNVPASRRGRSLSAEVGLARKVSPRKGSQYLGFTRALAHEMPHTMRALTSGTLTEWRATILVRETAYLTKETRTEIDRRMCADPAVLDGVSDRALEASAKKHAYELDPHAVVARSARAEKDRRVGVRPAPDLMTKLSALLPLKQGVAVYASLKAHADATVGGDDRTHAQIMADTLVERVTGQSSAEKVPVSVNVVMSERTMLTTSDEAAEIPGFGPIPSSLARQMIAEGTDEATRSTLRRLFARPRDGTLVSMDARSRTFPKALAHFIAMRDRLCRTPYCGAPIAETDHATPHRHGGATTDVNGDGACRAHNLAKEADGWRYTVVETSGGHRMEIHTPTGGTHLSAAPPAVGHVPDTTSVVESRLLALLNAA</sequence>
<gene>
    <name evidence="2" type="ORF">GIY30_06235</name>
</gene>
<accession>A0A6L7GN29</accession>
<dbReference type="CDD" id="cd00085">
    <property type="entry name" value="HNHc"/>
    <property type="match status" value="1"/>
</dbReference>
<dbReference type="AlphaFoldDB" id="A0A6L7GN29"/>